<evidence type="ECO:0000256" key="2">
    <source>
        <dbReference type="ARBA" id="ARBA00006024"/>
    </source>
</evidence>
<feature type="transmembrane region" description="Helical" evidence="21">
    <location>
        <begin position="804"/>
        <end position="823"/>
    </location>
</feature>
<evidence type="ECO:0000256" key="21">
    <source>
        <dbReference type="RuleBase" id="RU362081"/>
    </source>
</evidence>
<keyword evidence="21" id="KW-1003">Cell membrane</keyword>
<evidence type="ECO:0000256" key="7">
    <source>
        <dbReference type="ARBA" id="ARBA00022723"/>
    </source>
</evidence>
<dbReference type="PRINTS" id="PR00119">
    <property type="entry name" value="CATATPASE"/>
</dbReference>
<dbReference type="SFLD" id="SFLDS00003">
    <property type="entry name" value="Haloacid_Dehalogenase"/>
    <property type="match status" value="1"/>
</dbReference>
<evidence type="ECO:0000256" key="17">
    <source>
        <dbReference type="ARBA" id="ARBA00023136"/>
    </source>
</evidence>
<dbReference type="InterPro" id="IPR006121">
    <property type="entry name" value="HMA_dom"/>
</dbReference>
<keyword evidence="5" id="KW-0813">Transport</keyword>
<organism evidence="23 24">
    <name type="scientific">Romboutsia faecis</name>
    <dbReference type="NCBI Taxonomy" id="2764597"/>
    <lineage>
        <taxon>Bacteria</taxon>
        <taxon>Bacillati</taxon>
        <taxon>Bacillota</taxon>
        <taxon>Clostridia</taxon>
        <taxon>Peptostreptococcales</taxon>
        <taxon>Peptostreptococcaceae</taxon>
        <taxon>Romboutsia</taxon>
    </lineage>
</organism>
<keyword evidence="14 21" id="KW-1133">Transmembrane helix</keyword>
<dbReference type="RefSeq" id="WP_153924633.1">
    <property type="nucleotide sequence ID" value="NZ_JACRWE010000004.1"/>
</dbReference>
<dbReference type="InterPro" id="IPR059000">
    <property type="entry name" value="ATPase_P-type_domA"/>
</dbReference>
<dbReference type="SUPFAM" id="SSF81653">
    <property type="entry name" value="Calcium ATPase, transduction domain A"/>
    <property type="match status" value="1"/>
</dbReference>
<dbReference type="SUPFAM" id="SSF56784">
    <property type="entry name" value="HAD-like"/>
    <property type="match status" value="1"/>
</dbReference>
<accession>A0ABR7JQK8</accession>
<protein>
    <recommendedName>
        <fullName evidence="4">Copper-exporting P-type ATPase</fullName>
        <ecNumber evidence="3">7.2.2.8</ecNumber>
    </recommendedName>
    <alternativeName>
        <fullName evidence="18">Copper-exporting P-type ATPase A</fullName>
    </alternativeName>
    <alternativeName>
        <fullName evidence="19">Cu(+)-exporting ATPase</fullName>
    </alternativeName>
</protein>
<dbReference type="Pfam" id="PF00403">
    <property type="entry name" value="HMA"/>
    <property type="match status" value="2"/>
</dbReference>
<dbReference type="PRINTS" id="PR00943">
    <property type="entry name" value="CUATPASE"/>
</dbReference>
<keyword evidence="7 21" id="KW-0479">Metal-binding</keyword>
<evidence type="ECO:0000256" key="4">
    <source>
        <dbReference type="ARBA" id="ARBA00015102"/>
    </source>
</evidence>
<dbReference type="PROSITE" id="PS50846">
    <property type="entry name" value="HMA_2"/>
    <property type="match status" value="2"/>
</dbReference>
<dbReference type="SFLD" id="SFLDF00027">
    <property type="entry name" value="p-type_atpase"/>
    <property type="match status" value="1"/>
</dbReference>
<dbReference type="InterPro" id="IPR023299">
    <property type="entry name" value="ATPase_P-typ_cyto_dom_N"/>
</dbReference>
<dbReference type="NCBIfam" id="TIGR01525">
    <property type="entry name" value="ATPase-IB_hvy"/>
    <property type="match status" value="1"/>
</dbReference>
<dbReference type="InterPro" id="IPR018303">
    <property type="entry name" value="ATPase_P-typ_P_site"/>
</dbReference>
<dbReference type="Pfam" id="PF00702">
    <property type="entry name" value="Hydrolase"/>
    <property type="match status" value="1"/>
</dbReference>
<dbReference type="InterPro" id="IPR006122">
    <property type="entry name" value="HMA_Cu_ion-bd"/>
</dbReference>
<keyword evidence="16" id="KW-0406">Ion transport</keyword>
<evidence type="ECO:0000313" key="24">
    <source>
        <dbReference type="Proteomes" id="UP000609849"/>
    </source>
</evidence>
<keyword evidence="11 21" id="KW-0067">ATP-binding</keyword>
<evidence type="ECO:0000256" key="10">
    <source>
        <dbReference type="ARBA" id="ARBA00022796"/>
    </source>
</evidence>
<keyword evidence="17 21" id="KW-0472">Membrane</keyword>
<dbReference type="PROSITE" id="PS00154">
    <property type="entry name" value="ATPASE_E1_E2"/>
    <property type="match status" value="1"/>
</dbReference>
<dbReference type="Gene3D" id="3.30.70.100">
    <property type="match status" value="2"/>
</dbReference>
<keyword evidence="9 21" id="KW-0547">Nucleotide-binding</keyword>
<evidence type="ECO:0000256" key="6">
    <source>
        <dbReference type="ARBA" id="ARBA00022692"/>
    </source>
</evidence>
<comment type="similarity">
    <text evidence="2 21">Belongs to the cation transport ATPase (P-type) (TC 3.A.3) family. Type IB subfamily.</text>
</comment>
<dbReference type="Gene3D" id="2.70.150.10">
    <property type="entry name" value="Calcium-transporting ATPase, cytoplasmic transduction domain A"/>
    <property type="match status" value="1"/>
</dbReference>
<comment type="catalytic activity">
    <reaction evidence="20">
        <text>Cu(+)(in) + ATP + H2O = Cu(+)(out) + ADP + phosphate + H(+)</text>
        <dbReference type="Rhea" id="RHEA:25792"/>
        <dbReference type="ChEBI" id="CHEBI:15377"/>
        <dbReference type="ChEBI" id="CHEBI:15378"/>
        <dbReference type="ChEBI" id="CHEBI:30616"/>
        <dbReference type="ChEBI" id="CHEBI:43474"/>
        <dbReference type="ChEBI" id="CHEBI:49552"/>
        <dbReference type="ChEBI" id="CHEBI:456216"/>
        <dbReference type="EC" id="7.2.2.8"/>
    </reaction>
</comment>
<keyword evidence="13" id="KW-1278">Translocase</keyword>
<evidence type="ECO:0000256" key="16">
    <source>
        <dbReference type="ARBA" id="ARBA00023065"/>
    </source>
</evidence>
<evidence type="ECO:0000256" key="14">
    <source>
        <dbReference type="ARBA" id="ARBA00022989"/>
    </source>
</evidence>
<keyword evidence="15" id="KW-0186">Copper</keyword>
<evidence type="ECO:0000256" key="12">
    <source>
        <dbReference type="ARBA" id="ARBA00022842"/>
    </source>
</evidence>
<evidence type="ECO:0000256" key="13">
    <source>
        <dbReference type="ARBA" id="ARBA00022967"/>
    </source>
</evidence>
<dbReference type="SUPFAM" id="SSF81665">
    <property type="entry name" value="Calcium ATPase, transmembrane domain M"/>
    <property type="match status" value="1"/>
</dbReference>
<evidence type="ECO:0000256" key="19">
    <source>
        <dbReference type="ARBA" id="ARBA00033239"/>
    </source>
</evidence>
<keyword evidence="6 21" id="KW-0812">Transmembrane</keyword>
<dbReference type="Proteomes" id="UP000609849">
    <property type="component" value="Unassembled WGS sequence"/>
</dbReference>
<dbReference type="NCBIfam" id="TIGR01494">
    <property type="entry name" value="ATPase_P-type"/>
    <property type="match status" value="1"/>
</dbReference>
<evidence type="ECO:0000256" key="18">
    <source>
        <dbReference type="ARBA" id="ARBA00029719"/>
    </source>
</evidence>
<dbReference type="PROSITE" id="PS01047">
    <property type="entry name" value="HMA_1"/>
    <property type="match status" value="1"/>
</dbReference>
<evidence type="ECO:0000256" key="9">
    <source>
        <dbReference type="ARBA" id="ARBA00022741"/>
    </source>
</evidence>
<keyword evidence="10" id="KW-0187">Copper transport</keyword>
<dbReference type="Gene3D" id="3.40.1110.10">
    <property type="entry name" value="Calcium-transporting ATPase, cytoplasmic domain N"/>
    <property type="match status" value="1"/>
</dbReference>
<feature type="domain" description="HMA" evidence="22">
    <location>
        <begin position="5"/>
        <end position="71"/>
    </location>
</feature>
<evidence type="ECO:0000256" key="3">
    <source>
        <dbReference type="ARBA" id="ARBA00012517"/>
    </source>
</evidence>
<dbReference type="NCBIfam" id="TIGR00003">
    <property type="entry name" value="copper ion binding protein"/>
    <property type="match status" value="2"/>
</dbReference>
<evidence type="ECO:0000256" key="11">
    <source>
        <dbReference type="ARBA" id="ARBA00022840"/>
    </source>
</evidence>
<comment type="subcellular location">
    <subcellularLocation>
        <location evidence="21">Cell membrane</location>
    </subcellularLocation>
    <subcellularLocation>
        <location evidence="1">Endomembrane system</location>
        <topology evidence="1">Multi-pass membrane protein</topology>
    </subcellularLocation>
</comment>
<sequence>MSNITKSSYKVTGMTCSSCGKAAERAVKKIDGVLSQSVNMATEKIQIEYDSSKVKFEDLEVAVKKAGYILLEDISYSKIDFKISGMTCVSCAKAIERSVNKLDGIESVSVNVATEKATISYDSSKLKLTQIRNTIEKAGYKVLEKVESKASNIDEDKVRKEKEMKTLFIKFLVAVGFSLPLFYIAMGPMISKPFGPWPVPNIIDPMANPLNYALIQLVLVIPVMIAGNKFYTNGFKALINKSPNMDSLVAIGTLAAFLYSVYTTFKMATTDMVAGHGHHQLYYESAGIIIALILLGKYLESKSKGKTSEAIKKLMGLQPKTAIVIKYGKEIEIPIEEVEVGDIIIVKPGTKIPVDGIVIEGNTSVDESMLTGESIPVEKNVGDKVTGASINKNGSIKFRADKVGADTALAQIIKLVEDAQGKKAPIAKLADTVSGYFVPVVIVISLLSALLWFVVGSKDLEFVLTIFISVLVIACPCALGLATPTAIMVGTGKGAENGILIKGGEALELAHKIDTIIFDKTGTITEGKPKVTDIVVTNNISKNYLLEIAASAEKGSEHPLGEAIVRFGEYKKIEFKKVDKFKAIPGHGIEVTIDNKNALLGNKKLMDDRNIGLGDLKDKSDELAMQGKTPMYISIENELAGIIAVADVVKGSSKTAIEKLHNMGIKVAMVTGDNKKTADAIAREVGIDIVLAEVLPQDKSNEVKKLQEQGKFVAMVGDGINDAPALAQANIGIAIGSGTDVAMESANIVLMKSDLMDVPTAIKLSKETIKNIKQNLFWAFAYNTIGIPIAAGALYIFGGPLLNPMFAAAAMSLSSVSVISNALRLKKFKAYK</sequence>
<dbReference type="PANTHER" id="PTHR43520">
    <property type="entry name" value="ATP7, ISOFORM B"/>
    <property type="match status" value="1"/>
</dbReference>
<keyword evidence="12" id="KW-0460">Magnesium</keyword>
<dbReference type="InterPro" id="IPR008250">
    <property type="entry name" value="ATPase_P-typ_transduc_dom_A_sf"/>
</dbReference>
<feature type="transmembrane region" description="Helical" evidence="21">
    <location>
        <begin position="167"/>
        <end position="190"/>
    </location>
</feature>
<evidence type="ECO:0000256" key="15">
    <source>
        <dbReference type="ARBA" id="ARBA00023008"/>
    </source>
</evidence>
<dbReference type="InterPro" id="IPR023298">
    <property type="entry name" value="ATPase_P-typ_TM_dom_sf"/>
</dbReference>
<gene>
    <name evidence="23" type="ORF">H8923_10480</name>
</gene>
<feature type="transmembrane region" description="Helical" evidence="21">
    <location>
        <begin position="776"/>
        <end position="798"/>
    </location>
</feature>
<dbReference type="InterPro" id="IPR044492">
    <property type="entry name" value="P_typ_ATPase_HD_dom"/>
</dbReference>
<reference evidence="23 24" key="1">
    <citation type="submission" date="2020-08" db="EMBL/GenBank/DDBJ databases">
        <authorList>
            <person name="Liu C."/>
            <person name="Sun Q."/>
        </authorList>
    </citation>
    <scope>NUCLEOTIDE SEQUENCE [LARGE SCALE GENOMIC DNA]</scope>
    <source>
        <strain evidence="23 24">NSJ-18</strain>
    </source>
</reference>
<keyword evidence="8" id="KW-0677">Repeat</keyword>
<dbReference type="InterPro" id="IPR023214">
    <property type="entry name" value="HAD_sf"/>
</dbReference>
<dbReference type="EMBL" id="JACRWE010000004">
    <property type="protein sequence ID" value="MBC5997189.1"/>
    <property type="molecule type" value="Genomic_DNA"/>
</dbReference>
<dbReference type="InterPro" id="IPR027256">
    <property type="entry name" value="P-typ_ATPase_IB"/>
</dbReference>
<evidence type="ECO:0000313" key="23">
    <source>
        <dbReference type="EMBL" id="MBC5997189.1"/>
    </source>
</evidence>
<dbReference type="PANTHER" id="PTHR43520:SF8">
    <property type="entry name" value="P-TYPE CU(+) TRANSPORTER"/>
    <property type="match status" value="1"/>
</dbReference>
<name>A0ABR7JQK8_9FIRM</name>
<evidence type="ECO:0000256" key="1">
    <source>
        <dbReference type="ARBA" id="ARBA00004127"/>
    </source>
</evidence>
<feature type="transmembrane region" description="Helical" evidence="21">
    <location>
        <begin position="281"/>
        <end position="299"/>
    </location>
</feature>
<feature type="transmembrane region" description="Helical" evidence="21">
    <location>
        <begin position="248"/>
        <end position="269"/>
    </location>
</feature>
<dbReference type="InterPro" id="IPR017969">
    <property type="entry name" value="Heavy-metal-associated_CS"/>
</dbReference>
<evidence type="ECO:0000259" key="22">
    <source>
        <dbReference type="PROSITE" id="PS50846"/>
    </source>
</evidence>
<dbReference type="EC" id="7.2.2.8" evidence="3"/>
<feature type="transmembrane region" description="Helical" evidence="21">
    <location>
        <begin position="436"/>
        <end position="456"/>
    </location>
</feature>
<evidence type="ECO:0000256" key="20">
    <source>
        <dbReference type="ARBA" id="ARBA00049289"/>
    </source>
</evidence>
<dbReference type="SFLD" id="SFLDG00002">
    <property type="entry name" value="C1.7:_P-type_atpase_like"/>
    <property type="match status" value="1"/>
</dbReference>
<evidence type="ECO:0000256" key="8">
    <source>
        <dbReference type="ARBA" id="ARBA00022737"/>
    </source>
</evidence>
<dbReference type="Gene3D" id="3.40.50.1000">
    <property type="entry name" value="HAD superfamily/HAD-like"/>
    <property type="match status" value="1"/>
</dbReference>
<dbReference type="CDD" id="cd00371">
    <property type="entry name" value="HMA"/>
    <property type="match status" value="2"/>
</dbReference>
<evidence type="ECO:0000256" key="5">
    <source>
        <dbReference type="ARBA" id="ARBA00022448"/>
    </source>
</evidence>
<feature type="transmembrane region" description="Helical" evidence="21">
    <location>
        <begin position="210"/>
        <end position="227"/>
    </location>
</feature>
<dbReference type="CDD" id="cd02094">
    <property type="entry name" value="P-type_ATPase_Cu-like"/>
    <property type="match status" value="1"/>
</dbReference>
<dbReference type="InterPro" id="IPR036412">
    <property type="entry name" value="HAD-like_sf"/>
</dbReference>
<feature type="domain" description="HMA" evidence="22">
    <location>
        <begin position="77"/>
        <end position="143"/>
    </location>
</feature>
<dbReference type="PRINTS" id="PR00942">
    <property type="entry name" value="CUATPASEI"/>
</dbReference>
<dbReference type="Pfam" id="PF00122">
    <property type="entry name" value="E1-E2_ATPase"/>
    <property type="match status" value="1"/>
</dbReference>
<dbReference type="InterPro" id="IPR036163">
    <property type="entry name" value="HMA_dom_sf"/>
</dbReference>
<dbReference type="InterPro" id="IPR001757">
    <property type="entry name" value="P_typ_ATPase"/>
</dbReference>
<feature type="transmembrane region" description="Helical" evidence="21">
    <location>
        <begin position="462"/>
        <end position="483"/>
    </location>
</feature>
<proteinExistence type="inferred from homology"/>
<keyword evidence="24" id="KW-1185">Reference proteome</keyword>
<dbReference type="SUPFAM" id="SSF55008">
    <property type="entry name" value="HMA, heavy metal-associated domain"/>
    <property type="match status" value="2"/>
</dbReference>
<comment type="caution">
    <text evidence="23">The sequence shown here is derived from an EMBL/GenBank/DDBJ whole genome shotgun (WGS) entry which is preliminary data.</text>
</comment>
<dbReference type="NCBIfam" id="TIGR01511">
    <property type="entry name" value="ATPase-IB1_Cu"/>
    <property type="match status" value="1"/>
</dbReference>